<gene>
    <name evidence="2" type="ORF">C7441_107167</name>
</gene>
<proteinExistence type="predicted"/>
<accession>A0A316C4T0</accession>
<comment type="caution">
    <text evidence="2">The sequence shown here is derived from an EMBL/GenBank/DDBJ whole genome shotgun (WGS) entry which is preliminary data.</text>
</comment>
<feature type="compositionally biased region" description="Gly residues" evidence="1">
    <location>
        <begin position="29"/>
        <end position="38"/>
    </location>
</feature>
<keyword evidence="3" id="KW-1185">Reference proteome</keyword>
<reference evidence="2 3" key="1">
    <citation type="submission" date="2018-05" db="EMBL/GenBank/DDBJ databases">
        <title>Genomic Encyclopedia of Type Strains, Phase IV (KMG-IV): sequencing the most valuable type-strain genomes for metagenomic binning, comparative biology and taxonomic classification.</title>
        <authorList>
            <person name="Goeker M."/>
        </authorList>
    </citation>
    <scope>NUCLEOTIDE SEQUENCE [LARGE SCALE GENOMIC DNA]</scope>
    <source>
        <strain evidence="2 3">DSM 6986</strain>
    </source>
</reference>
<name>A0A316C4T0_PSESE</name>
<organism evidence="2 3">
    <name type="scientific">Pseudaminobacter salicylatoxidans</name>
    <dbReference type="NCBI Taxonomy" id="93369"/>
    <lineage>
        <taxon>Bacteria</taxon>
        <taxon>Pseudomonadati</taxon>
        <taxon>Pseudomonadota</taxon>
        <taxon>Alphaproteobacteria</taxon>
        <taxon>Hyphomicrobiales</taxon>
        <taxon>Phyllobacteriaceae</taxon>
        <taxon>Pseudaminobacter</taxon>
    </lineage>
</organism>
<evidence type="ECO:0000313" key="3">
    <source>
        <dbReference type="Proteomes" id="UP000245396"/>
    </source>
</evidence>
<dbReference type="Proteomes" id="UP000245396">
    <property type="component" value="Unassembled WGS sequence"/>
</dbReference>
<evidence type="ECO:0000256" key="1">
    <source>
        <dbReference type="SAM" id="MobiDB-lite"/>
    </source>
</evidence>
<protein>
    <submittedName>
        <fullName evidence="2">Uncharacterized protein</fullName>
    </submittedName>
</protein>
<feature type="region of interest" description="Disordered" evidence="1">
    <location>
        <begin position="1"/>
        <end position="38"/>
    </location>
</feature>
<sequence>MTPAFSVRRPATLPFDPDEASTIAPTHPGGAGTRGEEALGGGLIPVHLGARSISLQSVALET</sequence>
<dbReference type="EMBL" id="QGGG01000007">
    <property type="protein sequence ID" value="PWJ84006.1"/>
    <property type="molecule type" value="Genomic_DNA"/>
</dbReference>
<dbReference type="AlphaFoldDB" id="A0A316C4T0"/>
<evidence type="ECO:0000313" key="2">
    <source>
        <dbReference type="EMBL" id="PWJ84006.1"/>
    </source>
</evidence>